<comment type="caution">
    <text evidence="1">The sequence shown here is derived from an EMBL/GenBank/DDBJ whole genome shotgun (WGS) entry which is preliminary data.</text>
</comment>
<dbReference type="InterPro" id="IPR001920">
    <property type="entry name" value="Asp/Glu_race"/>
</dbReference>
<accession>A0ABS4NLM5</accession>
<dbReference type="Pfam" id="PF01177">
    <property type="entry name" value="Asp_Glu_race"/>
    <property type="match status" value="1"/>
</dbReference>
<evidence type="ECO:0000313" key="2">
    <source>
        <dbReference type="Proteomes" id="UP000773462"/>
    </source>
</evidence>
<keyword evidence="2" id="KW-1185">Reference proteome</keyword>
<dbReference type="EMBL" id="JAGGLV010000002">
    <property type="protein sequence ID" value="MBP2110970.1"/>
    <property type="molecule type" value="Genomic_DNA"/>
</dbReference>
<organism evidence="1 2">
    <name type="scientific">Paenibacillus silagei</name>
    <dbReference type="NCBI Taxonomy" id="1670801"/>
    <lineage>
        <taxon>Bacteria</taxon>
        <taxon>Bacillati</taxon>
        <taxon>Bacillota</taxon>
        <taxon>Bacilli</taxon>
        <taxon>Bacillales</taxon>
        <taxon>Paenibacillaceae</taxon>
        <taxon>Paenibacillus</taxon>
    </lineage>
</organism>
<reference evidence="1 2" key="1">
    <citation type="submission" date="2021-03" db="EMBL/GenBank/DDBJ databases">
        <title>Genomic Encyclopedia of Type Strains, Phase IV (KMG-IV): sequencing the most valuable type-strain genomes for metagenomic binning, comparative biology and taxonomic classification.</title>
        <authorList>
            <person name="Goeker M."/>
        </authorList>
    </citation>
    <scope>NUCLEOTIDE SEQUENCE [LARGE SCALE GENOMIC DNA]</scope>
    <source>
        <strain evidence="1 2">DSM 101953</strain>
    </source>
</reference>
<gene>
    <name evidence="1" type="ORF">J2Z70_001110</name>
</gene>
<dbReference type="InterPro" id="IPR015942">
    <property type="entry name" value="Asp/Glu/hydantoin_racemase"/>
</dbReference>
<protein>
    <submittedName>
        <fullName evidence="1">Asp/Glu/hydantoin racemase</fullName>
    </submittedName>
</protein>
<dbReference type="Gene3D" id="3.40.50.1860">
    <property type="match status" value="2"/>
</dbReference>
<dbReference type="Proteomes" id="UP000773462">
    <property type="component" value="Unassembled WGS sequence"/>
</dbReference>
<proteinExistence type="predicted"/>
<dbReference type="RefSeq" id="WP_209870165.1">
    <property type="nucleotide sequence ID" value="NZ_JAGGLV010000002.1"/>
</dbReference>
<name>A0ABS4NLM5_9BACL</name>
<sequence length="223" mass="22856">MFGIIRVITLQENSAIQLHGDLIERRYGLPVMSRCIPDQPRGVYDAQTEAESIPKIIRLAGELEQQGCTAIGISCAADPALLEARAVVNVPVLGAGSCAAHMAMAYSNRVGVLTILEEVPPLIRGILGGAYIGMDRPDGVTTTLDLNTPAGRAGALAGAARLVERGAEALVLACTGFATIGLAAELEEQLGIRAFDPILCLGAAAAASASGTGASAAGEVHRS</sequence>
<evidence type="ECO:0000313" key="1">
    <source>
        <dbReference type="EMBL" id="MBP2110970.1"/>
    </source>
</evidence>